<dbReference type="OrthoDB" id="658938at2"/>
<accession>A0A256A681</accession>
<dbReference type="PROSITE" id="PS51688">
    <property type="entry name" value="ICA"/>
    <property type="match status" value="1"/>
</dbReference>
<feature type="domain" description="Peptidase S74" evidence="3">
    <location>
        <begin position="337"/>
        <end position="433"/>
    </location>
</feature>
<dbReference type="AlphaFoldDB" id="A0A256A681"/>
<evidence type="ECO:0000313" key="4">
    <source>
        <dbReference type="EMBL" id="OYQ49212.1"/>
    </source>
</evidence>
<protein>
    <recommendedName>
        <fullName evidence="3">Peptidase S74 domain-containing protein</fullName>
    </recommendedName>
</protein>
<dbReference type="InterPro" id="IPR030392">
    <property type="entry name" value="S74_ICA"/>
</dbReference>
<name>A0A256A681_9FLAO</name>
<dbReference type="Pfam" id="PF13884">
    <property type="entry name" value="Peptidase_S74"/>
    <property type="match status" value="1"/>
</dbReference>
<gene>
    <name evidence="4" type="ORF">CHX27_01620</name>
</gene>
<sequence length="534" mass="57922">MKKRFLLFGALALSSISFAQQFPYVATSNGNAERVSSFRVNDSSTEFLEITNSTNVAGQFIPSLWAHHQADNRFVFREFITTNSAQDNGSIPMMIYRAEIRNGLNLGAPNGSGDFPWGTTASNVVNRPLFAWENGNTQLMRILANGNVGIGTTTPTTRFHTFGSVRFESIPTVTTNTYVLTADANGVVSRQLSSSFGGGGITNACTTPNFLTKSGGSGLTCSQVFDNGTNVGINTTAPSAKLHNNGTVRFENLPTSTTNNTFITSDVNGNLARQTVTFGNVNSTCFTANFIPKNNGTGLSCSQIFDNGTNVGIGTTTASNKLTVNGAVQSISNLFISDIIYKEKIAPINNALELVNRLDGKTYNWKVSQFPDLNFDNRLQYGLIAQEVENVIPSIVHTDNSGRKSVNYSAIIPVLVEAIKQQQDQITALQDQINTNFQRQNNELISLKNTKIISVSPNPSSDVISVSMNIESEVTEAKLVVYDLKGSVINSLTIKDRGFDISKSFQKDNFGTGTYIVTLVVNGKSIDSKKFIFN</sequence>
<feature type="signal peptide" evidence="2">
    <location>
        <begin position="1"/>
        <end position="19"/>
    </location>
</feature>
<dbReference type="NCBIfam" id="TIGR04183">
    <property type="entry name" value="Por_Secre_tail"/>
    <property type="match status" value="1"/>
</dbReference>
<dbReference type="EMBL" id="NOXX01000104">
    <property type="protein sequence ID" value="OYQ49212.1"/>
    <property type="molecule type" value="Genomic_DNA"/>
</dbReference>
<proteinExistence type="predicted"/>
<keyword evidence="5" id="KW-1185">Reference proteome</keyword>
<comment type="caution">
    <text evidence="4">The sequence shown here is derived from an EMBL/GenBank/DDBJ whole genome shotgun (WGS) entry which is preliminary data.</text>
</comment>
<evidence type="ECO:0000256" key="2">
    <source>
        <dbReference type="SAM" id="SignalP"/>
    </source>
</evidence>
<dbReference type="Pfam" id="PF18962">
    <property type="entry name" value="Por_Secre_tail"/>
    <property type="match status" value="1"/>
</dbReference>
<evidence type="ECO:0000313" key="5">
    <source>
        <dbReference type="Proteomes" id="UP000216035"/>
    </source>
</evidence>
<organism evidence="4 5">
    <name type="scientific">Flavobacterium aurantiibacter</name>
    <dbReference type="NCBI Taxonomy" id="2023067"/>
    <lineage>
        <taxon>Bacteria</taxon>
        <taxon>Pseudomonadati</taxon>
        <taxon>Bacteroidota</taxon>
        <taxon>Flavobacteriia</taxon>
        <taxon>Flavobacteriales</taxon>
        <taxon>Flavobacteriaceae</taxon>
        <taxon>Flavobacterium</taxon>
    </lineage>
</organism>
<keyword evidence="1 2" id="KW-0732">Signal</keyword>
<feature type="chain" id="PRO_5012897525" description="Peptidase S74 domain-containing protein" evidence="2">
    <location>
        <begin position="20"/>
        <end position="534"/>
    </location>
</feature>
<evidence type="ECO:0000256" key="1">
    <source>
        <dbReference type="ARBA" id="ARBA00022729"/>
    </source>
</evidence>
<dbReference type="Proteomes" id="UP000216035">
    <property type="component" value="Unassembled WGS sequence"/>
</dbReference>
<evidence type="ECO:0000259" key="3">
    <source>
        <dbReference type="PROSITE" id="PS51688"/>
    </source>
</evidence>
<reference evidence="4 5" key="1">
    <citation type="submission" date="2017-07" db="EMBL/GenBank/DDBJ databases">
        <title>Flavobacterium cyanobacteriorum sp. nov., isolated from cyanobacterial aggregates in a eutrophic lake.</title>
        <authorList>
            <person name="Cai H."/>
        </authorList>
    </citation>
    <scope>NUCLEOTIDE SEQUENCE [LARGE SCALE GENOMIC DNA]</scope>
    <source>
        <strain evidence="4 5">TH167</strain>
    </source>
</reference>
<dbReference type="InterPro" id="IPR026444">
    <property type="entry name" value="Secre_tail"/>
</dbReference>
<dbReference type="RefSeq" id="WP_094485026.1">
    <property type="nucleotide sequence ID" value="NZ_NOXX01000104.1"/>
</dbReference>